<accession>A0A7W4JTV9</accession>
<dbReference type="GO" id="GO:0006208">
    <property type="term" value="P:pyrimidine nucleobase catabolic process"/>
    <property type="evidence" value="ECO:0007669"/>
    <property type="project" value="TreeGrafter"/>
</dbReference>
<dbReference type="Pfam" id="PF01613">
    <property type="entry name" value="Flavin_Reduct"/>
    <property type="match status" value="1"/>
</dbReference>
<dbReference type="GO" id="GO:0010181">
    <property type="term" value="F:FMN binding"/>
    <property type="evidence" value="ECO:0007669"/>
    <property type="project" value="InterPro"/>
</dbReference>
<evidence type="ECO:0000313" key="3">
    <source>
        <dbReference type="EMBL" id="MBB2190802.1"/>
    </source>
</evidence>
<evidence type="ECO:0000256" key="1">
    <source>
        <dbReference type="ARBA" id="ARBA00023002"/>
    </source>
</evidence>
<dbReference type="Proteomes" id="UP000555756">
    <property type="component" value="Unassembled WGS sequence"/>
</dbReference>
<dbReference type="PANTHER" id="PTHR30466:SF1">
    <property type="entry name" value="FMN REDUCTASE (NADH) RUTF"/>
    <property type="match status" value="1"/>
</dbReference>
<reference evidence="3 4" key="1">
    <citation type="submission" date="2020-04" db="EMBL/GenBank/DDBJ databases">
        <title>Description of novel Gluconacetobacter.</title>
        <authorList>
            <person name="Sombolestani A."/>
        </authorList>
    </citation>
    <scope>NUCLEOTIDE SEQUENCE [LARGE SCALE GENOMIC DNA]</scope>
    <source>
        <strain evidence="3 4">LMG 21311</strain>
    </source>
</reference>
<organism evidence="3 4">
    <name type="scientific">Gluconacetobacter azotocaptans</name>
    <dbReference type="NCBI Taxonomy" id="142834"/>
    <lineage>
        <taxon>Bacteria</taxon>
        <taxon>Pseudomonadati</taxon>
        <taxon>Pseudomonadota</taxon>
        <taxon>Alphaproteobacteria</taxon>
        <taxon>Acetobacterales</taxon>
        <taxon>Acetobacteraceae</taxon>
        <taxon>Gluconacetobacter</taxon>
    </lineage>
</organism>
<dbReference type="SUPFAM" id="SSF50475">
    <property type="entry name" value="FMN-binding split barrel"/>
    <property type="match status" value="1"/>
</dbReference>
<comment type="caution">
    <text evidence="3">The sequence shown here is derived from an EMBL/GenBank/DDBJ whole genome shotgun (WGS) entry which is preliminary data.</text>
</comment>
<dbReference type="InterPro" id="IPR002563">
    <property type="entry name" value="Flavin_Rdtase-like_dom"/>
</dbReference>
<keyword evidence="1" id="KW-0560">Oxidoreductase</keyword>
<dbReference type="AlphaFoldDB" id="A0A7W4JTV9"/>
<keyword evidence="4" id="KW-1185">Reference proteome</keyword>
<dbReference type="Gene3D" id="2.30.110.10">
    <property type="entry name" value="Electron Transport, Fmn-binding Protein, Chain A"/>
    <property type="match status" value="1"/>
</dbReference>
<sequence>MISGDLFRRGMSRLAGAVCLITTSDAGGYHGFTASSVCSVTDDPPTLLVCMNRNVRSRETLLASKVVGVNVLAGHQHELANAFASASMTMEQRFAGGGWQPGATGAPLLAGAAVSFDCRLSESAEVGTHSVLFCEIMQVAFGAVDETLLWLDRNYHRLPLRRVQI</sequence>
<gene>
    <name evidence="3" type="ORF">HLH34_12665</name>
</gene>
<feature type="domain" description="Flavin reductase like" evidence="2">
    <location>
        <begin position="11"/>
        <end position="157"/>
    </location>
</feature>
<dbReference type="SMART" id="SM00903">
    <property type="entry name" value="Flavin_Reduct"/>
    <property type="match status" value="1"/>
</dbReference>
<dbReference type="EMBL" id="JABEQF010000009">
    <property type="protein sequence ID" value="MBB2190802.1"/>
    <property type="molecule type" value="Genomic_DNA"/>
</dbReference>
<dbReference type="PANTHER" id="PTHR30466">
    <property type="entry name" value="FLAVIN REDUCTASE"/>
    <property type="match status" value="1"/>
</dbReference>
<dbReference type="GO" id="GO:0042602">
    <property type="term" value="F:riboflavin reductase (NADPH) activity"/>
    <property type="evidence" value="ECO:0007669"/>
    <property type="project" value="TreeGrafter"/>
</dbReference>
<proteinExistence type="predicted"/>
<dbReference type="InterPro" id="IPR050268">
    <property type="entry name" value="NADH-dep_flavin_reductase"/>
</dbReference>
<protein>
    <submittedName>
        <fullName evidence="3">Flavin reductase</fullName>
    </submittedName>
</protein>
<dbReference type="InterPro" id="IPR012349">
    <property type="entry name" value="Split_barrel_FMN-bd"/>
</dbReference>
<evidence type="ECO:0000313" key="4">
    <source>
        <dbReference type="Proteomes" id="UP000555756"/>
    </source>
</evidence>
<name>A0A7W4JTV9_9PROT</name>
<evidence type="ECO:0000259" key="2">
    <source>
        <dbReference type="SMART" id="SM00903"/>
    </source>
</evidence>